<evidence type="ECO:0000313" key="3">
    <source>
        <dbReference type="Proteomes" id="UP000665020"/>
    </source>
</evidence>
<sequence length="226" mass="24745">MEKRYLKNMTMLSELEIEKIKNSQVCVIGCGGLGGYVIEMLARLGVGNITAVDGDIFDATNLNRQLLSDANVIGKNKAEIAKERIALVNPLINFMPISQNINNDNGIKILKGHDVIIDAVDNIAARLLLQELAYELGITLVHGAIAGWYGQVTTIFPGDKTLDILYAKKNIEGIENKLGNPSFTPAFVASVQVSETLKILIARGELLRNKILYADLFAQDYEVVSL</sequence>
<dbReference type="Gene3D" id="3.40.50.720">
    <property type="entry name" value="NAD(P)-binding Rossmann-like Domain"/>
    <property type="match status" value="1"/>
</dbReference>
<dbReference type="CDD" id="cd00757">
    <property type="entry name" value="ThiF_MoeB_HesA_family"/>
    <property type="match status" value="1"/>
</dbReference>
<dbReference type="PANTHER" id="PTHR43267:SF1">
    <property type="entry name" value="TRNA THREONYLCARBAMOYLADENOSINE DEHYDRATASE"/>
    <property type="match status" value="1"/>
</dbReference>
<dbReference type="AlphaFoldDB" id="A0A8A7KBS8"/>
<dbReference type="InterPro" id="IPR035985">
    <property type="entry name" value="Ubiquitin-activating_enz"/>
</dbReference>
<evidence type="ECO:0000313" key="2">
    <source>
        <dbReference type="EMBL" id="QTL98901.1"/>
    </source>
</evidence>
<name>A0A8A7KBS8_9FIRM</name>
<keyword evidence="3" id="KW-1185">Reference proteome</keyword>
<dbReference type="KEGG" id="ifn:GM661_13485"/>
<proteinExistence type="predicted"/>
<organism evidence="2 3">
    <name type="scientific">Iocasia fonsfrigidae</name>
    <dbReference type="NCBI Taxonomy" id="2682810"/>
    <lineage>
        <taxon>Bacteria</taxon>
        <taxon>Bacillati</taxon>
        <taxon>Bacillota</taxon>
        <taxon>Clostridia</taxon>
        <taxon>Halanaerobiales</taxon>
        <taxon>Halanaerobiaceae</taxon>
        <taxon>Iocasia</taxon>
    </lineage>
</organism>
<accession>A0A8A7KBS8</accession>
<dbReference type="GO" id="GO:0061503">
    <property type="term" value="F:tRNA threonylcarbamoyladenosine dehydratase"/>
    <property type="evidence" value="ECO:0007669"/>
    <property type="project" value="TreeGrafter"/>
</dbReference>
<dbReference type="GO" id="GO:0008641">
    <property type="term" value="F:ubiquitin-like modifier activating enzyme activity"/>
    <property type="evidence" value="ECO:0007669"/>
    <property type="project" value="InterPro"/>
</dbReference>
<dbReference type="GO" id="GO:0061504">
    <property type="term" value="P:cyclic threonylcarbamoyladenosine biosynthetic process"/>
    <property type="evidence" value="ECO:0007669"/>
    <property type="project" value="TreeGrafter"/>
</dbReference>
<dbReference type="Proteomes" id="UP000665020">
    <property type="component" value="Chromosome"/>
</dbReference>
<dbReference type="Pfam" id="PF00899">
    <property type="entry name" value="ThiF"/>
    <property type="match status" value="1"/>
</dbReference>
<dbReference type="EMBL" id="CP046640">
    <property type="protein sequence ID" value="QTL98901.1"/>
    <property type="molecule type" value="Genomic_DNA"/>
</dbReference>
<dbReference type="InterPro" id="IPR000594">
    <property type="entry name" value="ThiF_NAD_FAD-bd"/>
</dbReference>
<dbReference type="PANTHER" id="PTHR43267">
    <property type="entry name" value="TRNA THREONYLCARBAMOYLADENOSINE DEHYDRATASE"/>
    <property type="match status" value="1"/>
</dbReference>
<evidence type="ECO:0000259" key="1">
    <source>
        <dbReference type="Pfam" id="PF00899"/>
    </source>
</evidence>
<dbReference type="SUPFAM" id="SSF69572">
    <property type="entry name" value="Activating enzymes of the ubiquitin-like proteins"/>
    <property type="match status" value="1"/>
</dbReference>
<feature type="domain" description="THIF-type NAD/FAD binding fold" evidence="1">
    <location>
        <begin position="9"/>
        <end position="224"/>
    </location>
</feature>
<dbReference type="InterPro" id="IPR045886">
    <property type="entry name" value="ThiF/MoeB/HesA"/>
</dbReference>
<protein>
    <submittedName>
        <fullName evidence="2">HesA/MoeB/ThiF family protein</fullName>
    </submittedName>
</protein>
<dbReference type="RefSeq" id="WP_230867301.1">
    <property type="nucleotide sequence ID" value="NZ_CP046640.1"/>
</dbReference>
<reference evidence="2" key="1">
    <citation type="submission" date="2019-12" db="EMBL/GenBank/DDBJ databases">
        <authorList>
            <person name="zhang j."/>
            <person name="sun C.M."/>
        </authorList>
    </citation>
    <scope>NUCLEOTIDE SEQUENCE</scope>
    <source>
        <strain evidence="2">NS-1</strain>
    </source>
</reference>
<gene>
    <name evidence="2" type="ORF">GM661_13485</name>
</gene>